<evidence type="ECO:0000256" key="3">
    <source>
        <dbReference type="ARBA" id="ARBA00022630"/>
    </source>
</evidence>
<protein>
    <submittedName>
        <fullName evidence="7">NAD(P)/FAD-dependent oxidoreductase</fullName>
    </submittedName>
</protein>
<dbReference type="Proteomes" id="UP001140272">
    <property type="component" value="Unassembled WGS sequence"/>
</dbReference>
<keyword evidence="9" id="KW-1185">Reference proteome</keyword>
<dbReference type="InterPro" id="IPR023753">
    <property type="entry name" value="FAD/NAD-binding_dom"/>
</dbReference>
<reference evidence="8" key="3">
    <citation type="submission" date="2022-08" db="EMBL/GenBank/DDBJ databases">
        <title>Whole genome sequencing of non-tuberculosis mycobacteria type-strains.</title>
        <authorList>
            <person name="Igarashi Y."/>
            <person name="Osugi A."/>
            <person name="Mitarai S."/>
        </authorList>
    </citation>
    <scope>NUCLEOTIDE SEQUENCE</scope>
    <source>
        <strain evidence="8">JCM 16372</strain>
    </source>
</reference>
<dbReference type="EMBL" id="CP092427">
    <property type="protein sequence ID" value="ULP34609.1"/>
    <property type="molecule type" value="Genomic_DNA"/>
</dbReference>
<keyword evidence="5" id="KW-0560">Oxidoreductase</keyword>
<feature type="domain" description="FAD/NAD(P)-binding" evidence="6">
    <location>
        <begin position="7"/>
        <end position="333"/>
    </location>
</feature>
<dbReference type="Gene3D" id="3.50.50.100">
    <property type="match status" value="1"/>
</dbReference>
<evidence type="ECO:0000256" key="1">
    <source>
        <dbReference type="ARBA" id="ARBA00001974"/>
    </source>
</evidence>
<dbReference type="PRINTS" id="PR00368">
    <property type="entry name" value="FADPNR"/>
</dbReference>
<keyword evidence="3" id="KW-0285">Flavoprotein</keyword>
<dbReference type="InterPro" id="IPR051169">
    <property type="entry name" value="NADH-Q_oxidoreductase"/>
</dbReference>
<sequence>MDHARPRVLIIGGGFGGLFCARRLGGADVDVTLLDRAAGHLFQPLLYQCATGKLSIGHISRPLREEFARHRNVTILLGEAVELDPQARRLTAMRPDESRFTLDYDVLVVAAGMRQSYFDNEAFAQWAPGMKTLDDALSIRQRLFTAFEIAETVPPGPERAAWLTFAVAGGGPTGVELAGQIREVATQTLANEFHSIEPEDARVLLFDGGDRVLKTFAPDLSAKATATLEKLGVELHLGVHVTDVRREGVTVTPKSGGAAQHYEARTVLWTAGVEAVPFARHVAEVLGADTDRAGRIAVAPDLSVPGHPEIFVIGDLVGRDKLPGVAENAMQGGLHVAACVRRELAGRPRRDYRYRDLGSAAYISHGNALLQVGRLKMSGFPGWLAWGVLHIAFLTGLSNRVSTVATWLATIARTNRYHRAFMLGAANAPEQLYTWTNCDESVETCESPAAGHSSGMTISADDLRRLLTADADALLVLIEGRAEVIPREALDDDAFRGALEVISRDALLERTGGATDLDDAGLAAQAAALDTEVTELGG</sequence>
<evidence type="ECO:0000313" key="9">
    <source>
        <dbReference type="Proteomes" id="UP001055159"/>
    </source>
</evidence>
<proteinExistence type="inferred from homology"/>
<dbReference type="PRINTS" id="PR00411">
    <property type="entry name" value="PNDRDTASEI"/>
</dbReference>
<gene>
    <name evidence="7" type="ORF">H7H73_14665</name>
    <name evidence="8" type="ORF">MJO55_14790</name>
</gene>
<evidence type="ECO:0000256" key="5">
    <source>
        <dbReference type="ARBA" id="ARBA00023002"/>
    </source>
</evidence>
<organism evidence="7 10">
    <name type="scientific">Mycolicibacterium rufum</name>
    <dbReference type="NCBI Taxonomy" id="318424"/>
    <lineage>
        <taxon>Bacteria</taxon>
        <taxon>Bacillati</taxon>
        <taxon>Actinomycetota</taxon>
        <taxon>Actinomycetes</taxon>
        <taxon>Mycobacteriales</taxon>
        <taxon>Mycobacteriaceae</taxon>
        <taxon>Mycolicibacterium</taxon>
    </lineage>
</organism>
<keyword evidence="4" id="KW-0274">FAD</keyword>
<dbReference type="SUPFAM" id="SSF51905">
    <property type="entry name" value="FAD/NAD(P)-binding domain"/>
    <property type="match status" value="1"/>
</dbReference>
<evidence type="ECO:0000256" key="2">
    <source>
        <dbReference type="ARBA" id="ARBA00005272"/>
    </source>
</evidence>
<dbReference type="Proteomes" id="UP001055159">
    <property type="component" value="Chromosome"/>
</dbReference>
<evidence type="ECO:0000313" key="10">
    <source>
        <dbReference type="Proteomes" id="UP001140272"/>
    </source>
</evidence>
<evidence type="ECO:0000259" key="6">
    <source>
        <dbReference type="Pfam" id="PF07992"/>
    </source>
</evidence>
<comment type="similarity">
    <text evidence="2">Belongs to the NADH dehydrogenase family.</text>
</comment>
<comment type="cofactor">
    <cofactor evidence="1">
        <name>FAD</name>
        <dbReference type="ChEBI" id="CHEBI:57692"/>
    </cofactor>
</comment>
<dbReference type="PANTHER" id="PTHR42913:SF3">
    <property type="entry name" value="64 KDA MITOCHONDRIAL NADH DEHYDROGENASE (EUROFUNG)"/>
    <property type="match status" value="1"/>
</dbReference>
<dbReference type="PANTHER" id="PTHR42913">
    <property type="entry name" value="APOPTOSIS-INDUCING FACTOR 1"/>
    <property type="match status" value="1"/>
</dbReference>
<dbReference type="InterPro" id="IPR036188">
    <property type="entry name" value="FAD/NAD-bd_sf"/>
</dbReference>
<dbReference type="Pfam" id="PF07992">
    <property type="entry name" value="Pyr_redox_2"/>
    <property type="match status" value="1"/>
</dbReference>
<dbReference type="AlphaFoldDB" id="A0A9X3BPI1"/>
<dbReference type="EMBL" id="JACKRN010000515">
    <property type="protein sequence ID" value="MCV7071487.1"/>
    <property type="molecule type" value="Genomic_DNA"/>
</dbReference>
<reference evidence="7" key="1">
    <citation type="submission" date="2020-07" db="EMBL/GenBank/DDBJ databases">
        <authorList>
            <person name="Pettersson B.M.F."/>
            <person name="Behra P.R.K."/>
            <person name="Ramesh M."/>
            <person name="Das S."/>
            <person name="Dasgupta S."/>
            <person name="Kirsebom L.A."/>
        </authorList>
    </citation>
    <scope>NUCLEOTIDE SEQUENCE</scope>
    <source>
        <strain evidence="7">DSM 45406</strain>
    </source>
</reference>
<accession>A0A9X3BPI1</accession>
<evidence type="ECO:0000313" key="7">
    <source>
        <dbReference type="EMBL" id="MCV7071487.1"/>
    </source>
</evidence>
<reference evidence="7" key="2">
    <citation type="journal article" date="2022" name="BMC Genomics">
        <title>Comparative genome analysis of mycobacteria focusing on tRNA and non-coding RNA.</title>
        <authorList>
            <person name="Behra P.R.K."/>
            <person name="Pettersson B.M.F."/>
            <person name="Ramesh M."/>
            <person name="Das S."/>
            <person name="Dasgupta S."/>
            <person name="Kirsebom L.A."/>
        </authorList>
    </citation>
    <scope>NUCLEOTIDE SEQUENCE</scope>
    <source>
        <strain evidence="7">DSM 45406</strain>
    </source>
</reference>
<evidence type="ECO:0000313" key="8">
    <source>
        <dbReference type="EMBL" id="ULP34609.1"/>
    </source>
</evidence>
<name>A0A9X3BPI1_9MYCO</name>
<dbReference type="GO" id="GO:0019646">
    <property type="term" value="P:aerobic electron transport chain"/>
    <property type="evidence" value="ECO:0007669"/>
    <property type="project" value="TreeGrafter"/>
</dbReference>
<dbReference type="GO" id="GO:0003955">
    <property type="term" value="F:NAD(P)H dehydrogenase (quinone) activity"/>
    <property type="evidence" value="ECO:0007669"/>
    <property type="project" value="TreeGrafter"/>
</dbReference>
<evidence type="ECO:0000256" key="4">
    <source>
        <dbReference type="ARBA" id="ARBA00022827"/>
    </source>
</evidence>